<feature type="chain" id="PRO_5045929978" description="Right handed beta helix domain-containing protein" evidence="1">
    <location>
        <begin position="28"/>
        <end position="297"/>
    </location>
</feature>
<name>A0ABW5GUK2_9PSEU</name>
<evidence type="ECO:0008006" key="4">
    <source>
        <dbReference type="Google" id="ProtNLM"/>
    </source>
</evidence>
<reference evidence="3" key="1">
    <citation type="journal article" date="2019" name="Int. J. Syst. Evol. Microbiol.">
        <title>The Global Catalogue of Microorganisms (GCM) 10K type strain sequencing project: providing services to taxonomists for standard genome sequencing and annotation.</title>
        <authorList>
            <consortium name="The Broad Institute Genomics Platform"/>
            <consortium name="The Broad Institute Genome Sequencing Center for Infectious Disease"/>
            <person name="Wu L."/>
            <person name="Ma J."/>
        </authorList>
    </citation>
    <scope>NUCLEOTIDE SEQUENCE [LARGE SCALE GENOMIC DNA]</scope>
    <source>
        <strain evidence="3">CGMCC 4.7643</strain>
    </source>
</reference>
<dbReference type="Gene3D" id="2.160.20.10">
    <property type="entry name" value="Single-stranded right-handed beta-helix, Pectin lyase-like"/>
    <property type="match status" value="1"/>
</dbReference>
<keyword evidence="3" id="KW-1185">Reference proteome</keyword>
<dbReference type="RefSeq" id="WP_345385581.1">
    <property type="nucleotide sequence ID" value="NZ_BAABHG010000001.1"/>
</dbReference>
<evidence type="ECO:0000313" key="3">
    <source>
        <dbReference type="Proteomes" id="UP001597419"/>
    </source>
</evidence>
<comment type="caution">
    <text evidence="2">The sequence shown here is derived from an EMBL/GenBank/DDBJ whole genome shotgun (WGS) entry which is preliminary data.</text>
</comment>
<protein>
    <recommendedName>
        <fullName evidence="4">Right handed beta helix domain-containing protein</fullName>
    </recommendedName>
</protein>
<dbReference type="SUPFAM" id="SSF51126">
    <property type="entry name" value="Pectin lyase-like"/>
    <property type="match status" value="1"/>
</dbReference>
<dbReference type="EMBL" id="JBHUKU010000026">
    <property type="protein sequence ID" value="MFD2464483.1"/>
    <property type="molecule type" value="Genomic_DNA"/>
</dbReference>
<organism evidence="2 3">
    <name type="scientific">Amycolatopsis samaneae</name>
    <dbReference type="NCBI Taxonomy" id="664691"/>
    <lineage>
        <taxon>Bacteria</taxon>
        <taxon>Bacillati</taxon>
        <taxon>Actinomycetota</taxon>
        <taxon>Actinomycetes</taxon>
        <taxon>Pseudonocardiales</taxon>
        <taxon>Pseudonocardiaceae</taxon>
        <taxon>Amycolatopsis</taxon>
    </lineage>
</organism>
<proteinExistence type="predicted"/>
<sequence length="297" mass="31133">MTTKTMLGRAAAIAVLALPFACSAAHGAPGAAPACTRHVTGQRSMDAAQPGDVVCVDAAQSGQRLRITKGGTPDRPVTYTGDGRWVRGIDVRADNVVVTGFALDRPSAPGIDARGVNVTIRDNTITAPQGGDGDGLRFFGDGAKILGNRISHTDNSTGAHADCMQTFATDDDHVASRHVLIAGNRCEHIDNMCLMAEGPHSEAGDGSGKGVSEYWMFFGNYCETLIGSQAVMIDDVQHLSIVGNVWAAGPDHAIGMQNHSTDGFVWANLLDPAIPCEVGMDESSRKGYHGPPPRCAP</sequence>
<dbReference type="InterPro" id="IPR011050">
    <property type="entry name" value="Pectin_lyase_fold/virulence"/>
</dbReference>
<keyword evidence="1" id="KW-0732">Signal</keyword>
<gene>
    <name evidence="2" type="ORF">ACFSYJ_38110</name>
</gene>
<evidence type="ECO:0000313" key="2">
    <source>
        <dbReference type="EMBL" id="MFD2464483.1"/>
    </source>
</evidence>
<evidence type="ECO:0000256" key="1">
    <source>
        <dbReference type="SAM" id="SignalP"/>
    </source>
</evidence>
<accession>A0ABW5GUK2</accession>
<dbReference type="Proteomes" id="UP001597419">
    <property type="component" value="Unassembled WGS sequence"/>
</dbReference>
<dbReference type="InterPro" id="IPR012334">
    <property type="entry name" value="Pectin_lyas_fold"/>
</dbReference>
<feature type="signal peptide" evidence="1">
    <location>
        <begin position="1"/>
        <end position="27"/>
    </location>
</feature>